<dbReference type="EMBL" id="CAJPDT010000007">
    <property type="protein sequence ID" value="CAF9910595.1"/>
    <property type="molecule type" value="Genomic_DNA"/>
</dbReference>
<dbReference type="Gene3D" id="1.10.30.10">
    <property type="entry name" value="High mobility group box domain"/>
    <property type="match status" value="1"/>
</dbReference>
<feature type="compositionally biased region" description="Acidic residues" evidence="4">
    <location>
        <begin position="130"/>
        <end position="150"/>
    </location>
</feature>
<dbReference type="Gene3D" id="3.50.50.60">
    <property type="entry name" value="FAD/NAD(P)-binding domain"/>
    <property type="match status" value="2"/>
</dbReference>
<keyword evidence="3" id="KW-0539">Nucleus</keyword>
<evidence type="ECO:0000256" key="2">
    <source>
        <dbReference type="ARBA" id="ARBA00023002"/>
    </source>
</evidence>
<dbReference type="GO" id="GO:0006338">
    <property type="term" value="P:chromatin remodeling"/>
    <property type="evidence" value="ECO:0007669"/>
    <property type="project" value="TreeGrafter"/>
</dbReference>
<feature type="region of interest" description="Disordered" evidence="4">
    <location>
        <begin position="101"/>
        <end position="171"/>
    </location>
</feature>
<dbReference type="InterPro" id="IPR009071">
    <property type="entry name" value="HMG_box_dom"/>
</dbReference>
<dbReference type="PANTHER" id="PTHR10742">
    <property type="entry name" value="FLAVIN MONOAMINE OXIDASE"/>
    <property type="match status" value="1"/>
</dbReference>
<dbReference type="Proteomes" id="UP000664534">
    <property type="component" value="Unassembled WGS sequence"/>
</dbReference>
<comment type="caution">
    <text evidence="7">The sequence shown here is derived from an EMBL/GenBank/DDBJ whole genome shotgun (WGS) entry which is preliminary data.</text>
</comment>
<comment type="similarity">
    <text evidence="1">Belongs to the flavin monoamine oxidase family.</text>
</comment>
<sequence length="1264" mass="139086">MSSGSSFKKGHVRDGELVFDKNLEPLDNKRNKISKISLAQYFANSAPKSLPRTASQGGSLPFANPQILPYQYHHLGVGHQVNQSFAPSLGYGHDLLPDRGSIRGPPISEPNRYHQAVNNQKVPSQNPEISQDDLSEAMDTGSDMDDEFSENMDMSSGPEAEDSTDGKILTENMGGTASKAVSVSSGPEVSDEVYTTTPPKVAIMQSPTTVRLAFELEADGVDARSDDISETPRTSSTPSGVSGPSSHTSAGPSNLKESIEEANLSFDVLKAASPSSSLSSLPTPAKSATPQNIKNPPALETPPALKPPKAIPKPVQRRTVPKGRILRFTDLLPRTSIPTNISPQILAQQGVHAAYSSRLNPYALHPDEYQLLRHHICHLHVSAYLNIRNRILRLWVRNPLVSVTAEEAAGCALASRWLGLAEVAYEWLVRKGYINFGCVESPEASSVRVKRYVSKRYKRKTIVVIGAGMSGLGCARQLEGLFGHYRDRWTSIGEEPPNVILLEGRNRVGGRVYSHPLKGQKSSGIPEQKRSTAELGAHIIIGFDHGNPMSMIVRGQLALHYYALKDNSTLHDIDGNVVDEERDQMAEKLYNDVLDRASVYRHRMPPPVTVEGDKELIEAGRDPNREGGPPISSIEEELLTASDNNHGTENVPAGMDKLTGKAHLMPGPRKKEPPAQAAEAMGWKLASNVLAYNDLNLDVVAKASRHPTLGAAMDEAVKQYQFLLDLSPQDLRLINWHYANLEYANAANVGKLSLGGWDQDAGNEFEGVHAQVIGGYQQVPRGILHSPTKLDLHTRKIVKKIEYNPDNRLTSGTTKISCEDGDSFDADQIVLTTPLGVLKDGNVKFDPPLPDWKVGPIQRLGFGTLNKVILVYDKPFWKVDQDMFGLLREPEVHDSLDQEDYIANRGRFYFFWNCIKTTGRPVLISLMAGDAAHQAESSSDADLVAEVTQELAKIFKQTMVPQPIETIVTRWGKDRFARGSYSYVGATSLPGDYEAMAAPIGTLHFAGEATCATHPATVHGAYISGLRAASEIIDDLLGPIEVPSPLVSWPAEADVAETPQQYRPRDPAIRLPGPATKEPDPAPSEPEDARQARLEAFESDILQAILNELGFRPSPPGKPGSNPFLLFTKDKWAEVKKACDEAHYLRTGDLNRKAERNEIRAMVGQIWREASDEAKRPYFEQTESNRKANLEEAATFDARLASWDEKAMEVRKQYVQRHPGVLSGKEEQDMWRTLGVYGNFRDDQERRAKKMSGYAEDSDSNADI</sequence>
<feature type="region of interest" description="Disordered" evidence="4">
    <location>
        <begin position="1057"/>
        <end position="1089"/>
    </location>
</feature>
<protein>
    <submittedName>
        <fullName evidence="7">Uncharacterized protein</fullName>
    </submittedName>
</protein>
<dbReference type="InterPro" id="IPR002937">
    <property type="entry name" value="Amino_oxidase"/>
</dbReference>
<dbReference type="Pfam" id="PF01593">
    <property type="entry name" value="Amino_oxidase"/>
    <property type="match status" value="2"/>
</dbReference>
<evidence type="ECO:0000313" key="7">
    <source>
        <dbReference type="EMBL" id="CAF9910595.1"/>
    </source>
</evidence>
<name>A0A8H3IC19_9LECA</name>
<dbReference type="SUPFAM" id="SSF46689">
    <property type="entry name" value="Homeodomain-like"/>
    <property type="match status" value="1"/>
</dbReference>
<dbReference type="AlphaFoldDB" id="A0A8H3IC19"/>
<dbReference type="FunFam" id="1.10.10.10:FF:000064">
    <property type="entry name" value="Lysine-specific histone demethylase 1A"/>
    <property type="match status" value="1"/>
</dbReference>
<dbReference type="InterPro" id="IPR007526">
    <property type="entry name" value="SWIRM"/>
</dbReference>
<gene>
    <name evidence="7" type="ORF">IMSHALPRED_009249</name>
</gene>
<dbReference type="InterPro" id="IPR036910">
    <property type="entry name" value="HMG_box_dom_sf"/>
</dbReference>
<dbReference type="Gene3D" id="1.10.10.10">
    <property type="entry name" value="Winged helix-like DNA-binding domain superfamily/Winged helix DNA-binding domain"/>
    <property type="match status" value="1"/>
</dbReference>
<keyword evidence="2" id="KW-0560">Oxidoreductase</keyword>
<evidence type="ECO:0000256" key="4">
    <source>
        <dbReference type="SAM" id="MobiDB-lite"/>
    </source>
</evidence>
<keyword evidence="3" id="KW-0238">DNA-binding</keyword>
<dbReference type="InterPro" id="IPR036388">
    <property type="entry name" value="WH-like_DNA-bd_sf"/>
</dbReference>
<feature type="compositionally biased region" description="Low complexity" evidence="4">
    <location>
        <begin position="275"/>
        <end position="288"/>
    </location>
</feature>
<feature type="domain" description="HMG box" evidence="5">
    <location>
        <begin position="1117"/>
        <end position="1197"/>
    </location>
</feature>
<dbReference type="PANTHER" id="PTHR10742:SF386">
    <property type="entry name" value="LYSINE-SPECIFIC HISTONE DEMETHYLASE 1A"/>
    <property type="match status" value="1"/>
</dbReference>
<keyword evidence="8" id="KW-1185">Reference proteome</keyword>
<dbReference type="SUPFAM" id="SSF47095">
    <property type="entry name" value="HMG-box"/>
    <property type="match status" value="1"/>
</dbReference>
<dbReference type="GO" id="GO:0003677">
    <property type="term" value="F:DNA binding"/>
    <property type="evidence" value="ECO:0007669"/>
    <property type="project" value="UniProtKB-UniRule"/>
</dbReference>
<dbReference type="SUPFAM" id="SSF51905">
    <property type="entry name" value="FAD/NAD(P)-binding domain"/>
    <property type="match status" value="1"/>
</dbReference>
<dbReference type="GO" id="GO:0003682">
    <property type="term" value="F:chromatin binding"/>
    <property type="evidence" value="ECO:0007669"/>
    <property type="project" value="TreeGrafter"/>
</dbReference>
<evidence type="ECO:0000256" key="1">
    <source>
        <dbReference type="ARBA" id="ARBA00005995"/>
    </source>
</evidence>
<evidence type="ECO:0000259" key="5">
    <source>
        <dbReference type="PROSITE" id="PS50118"/>
    </source>
</evidence>
<feature type="compositionally biased region" description="Polar residues" evidence="4">
    <location>
        <begin position="116"/>
        <end position="129"/>
    </location>
</feature>
<reference evidence="7" key="1">
    <citation type="submission" date="2021-03" db="EMBL/GenBank/DDBJ databases">
        <authorList>
            <person name="Tagirdzhanova G."/>
        </authorList>
    </citation>
    <scope>NUCLEOTIDE SEQUENCE</scope>
</reference>
<evidence type="ECO:0000256" key="3">
    <source>
        <dbReference type="PROSITE-ProRule" id="PRU00267"/>
    </source>
</evidence>
<dbReference type="FunFam" id="3.50.50.60:FF:000249">
    <property type="entry name" value="Lysine-specific histone demethylase Aof2"/>
    <property type="match status" value="1"/>
</dbReference>
<dbReference type="Gene3D" id="3.90.660.10">
    <property type="match status" value="1"/>
</dbReference>
<feature type="domain" description="SWIRM" evidence="6">
    <location>
        <begin position="350"/>
        <end position="445"/>
    </location>
</feature>
<accession>A0A8H3IC19</accession>
<feature type="compositionally biased region" description="Low complexity" evidence="4">
    <location>
        <begin position="231"/>
        <end position="249"/>
    </location>
</feature>
<feature type="DNA-binding region" description="HMG box" evidence="3">
    <location>
        <begin position="1117"/>
        <end position="1197"/>
    </location>
</feature>
<feature type="region of interest" description="Disordered" evidence="4">
    <location>
        <begin position="275"/>
        <end position="318"/>
    </location>
</feature>
<evidence type="ECO:0000313" key="8">
    <source>
        <dbReference type="Proteomes" id="UP000664534"/>
    </source>
</evidence>
<organism evidence="7 8">
    <name type="scientific">Imshaugia aleurites</name>
    <dbReference type="NCBI Taxonomy" id="172621"/>
    <lineage>
        <taxon>Eukaryota</taxon>
        <taxon>Fungi</taxon>
        <taxon>Dikarya</taxon>
        <taxon>Ascomycota</taxon>
        <taxon>Pezizomycotina</taxon>
        <taxon>Lecanoromycetes</taxon>
        <taxon>OSLEUM clade</taxon>
        <taxon>Lecanoromycetidae</taxon>
        <taxon>Lecanorales</taxon>
        <taxon>Lecanorineae</taxon>
        <taxon>Parmeliaceae</taxon>
        <taxon>Imshaugia</taxon>
    </lineage>
</organism>
<dbReference type="GO" id="GO:0050660">
    <property type="term" value="F:flavin adenine dinucleotide binding"/>
    <property type="evidence" value="ECO:0007669"/>
    <property type="project" value="TreeGrafter"/>
</dbReference>
<dbReference type="InterPro" id="IPR050281">
    <property type="entry name" value="Flavin_monoamine_oxidase"/>
</dbReference>
<dbReference type="InterPro" id="IPR036188">
    <property type="entry name" value="FAD/NAD-bd_sf"/>
</dbReference>
<evidence type="ECO:0000259" key="6">
    <source>
        <dbReference type="PROSITE" id="PS50934"/>
    </source>
</evidence>
<feature type="region of interest" description="Disordered" evidence="4">
    <location>
        <begin position="221"/>
        <end position="255"/>
    </location>
</feature>
<dbReference type="Pfam" id="PF04433">
    <property type="entry name" value="SWIRM"/>
    <property type="match status" value="1"/>
</dbReference>
<dbReference type="PROSITE" id="PS50118">
    <property type="entry name" value="HMG_BOX_2"/>
    <property type="match status" value="1"/>
</dbReference>
<dbReference type="PROSITE" id="PS50934">
    <property type="entry name" value="SWIRM"/>
    <property type="match status" value="1"/>
</dbReference>
<dbReference type="GO" id="GO:0010468">
    <property type="term" value="P:regulation of gene expression"/>
    <property type="evidence" value="ECO:0007669"/>
    <property type="project" value="UniProtKB-ARBA"/>
</dbReference>
<dbReference type="GO" id="GO:0005634">
    <property type="term" value="C:nucleus"/>
    <property type="evidence" value="ECO:0007669"/>
    <property type="project" value="UniProtKB-UniRule"/>
</dbReference>
<proteinExistence type="inferred from homology"/>
<dbReference type="SUPFAM" id="SSF54373">
    <property type="entry name" value="FAD-linked reductases, C-terminal domain"/>
    <property type="match status" value="1"/>
</dbReference>
<dbReference type="InterPro" id="IPR009057">
    <property type="entry name" value="Homeodomain-like_sf"/>
</dbReference>
<dbReference type="OrthoDB" id="9982100at2759"/>
<dbReference type="GO" id="GO:0016491">
    <property type="term" value="F:oxidoreductase activity"/>
    <property type="evidence" value="ECO:0007669"/>
    <property type="project" value="UniProtKB-KW"/>
</dbReference>